<dbReference type="RefSeq" id="WP_133561358.1">
    <property type="nucleotide sequence ID" value="NZ_SNZA01000002.1"/>
</dbReference>
<sequence>MEDWKRVIVAGNQAFQCGENAKAADYYQEASDIALEMIDCWYDTEAAINALVVSDLNLAETQCRLEQFEQAIDTYASLSLALRKFQCSFAPSNPIVGIVARSLTQIKQEFLTLTKVYAYDILAIPRAKAAPHSLLDCAT</sequence>
<name>A0A4V3DGE4_9GAMM</name>
<proteinExistence type="predicted"/>
<reference evidence="1 2" key="1">
    <citation type="submission" date="2019-03" db="EMBL/GenBank/DDBJ databases">
        <title>Genomic Encyclopedia of Type Strains, Phase IV (KMG-IV): sequencing the most valuable type-strain genomes for metagenomic binning, comparative biology and taxonomic classification.</title>
        <authorList>
            <person name="Goeker M."/>
        </authorList>
    </citation>
    <scope>NUCLEOTIDE SEQUENCE [LARGE SCALE GENOMIC DNA]</scope>
    <source>
        <strain evidence="1 2">DSM 5604</strain>
    </source>
</reference>
<dbReference type="AlphaFoldDB" id="A0A4V3DGE4"/>
<protein>
    <recommendedName>
        <fullName evidence="3">Tetratricopeptide repeat protein</fullName>
    </recommendedName>
</protein>
<evidence type="ECO:0000313" key="2">
    <source>
        <dbReference type="Proteomes" id="UP000295729"/>
    </source>
</evidence>
<dbReference type="Gene3D" id="1.25.40.10">
    <property type="entry name" value="Tetratricopeptide repeat domain"/>
    <property type="match status" value="1"/>
</dbReference>
<dbReference type="EMBL" id="SNZA01000002">
    <property type="protein sequence ID" value="TDR14041.1"/>
    <property type="molecule type" value="Genomic_DNA"/>
</dbReference>
<dbReference type="Proteomes" id="UP000295729">
    <property type="component" value="Unassembled WGS sequence"/>
</dbReference>
<evidence type="ECO:0008006" key="3">
    <source>
        <dbReference type="Google" id="ProtNLM"/>
    </source>
</evidence>
<dbReference type="SUPFAM" id="SSF48452">
    <property type="entry name" value="TPR-like"/>
    <property type="match status" value="1"/>
</dbReference>
<dbReference type="OrthoDB" id="6106201at2"/>
<organism evidence="1 2">
    <name type="scientific">Marinomonas communis</name>
    <dbReference type="NCBI Taxonomy" id="28254"/>
    <lineage>
        <taxon>Bacteria</taxon>
        <taxon>Pseudomonadati</taxon>
        <taxon>Pseudomonadota</taxon>
        <taxon>Gammaproteobacteria</taxon>
        <taxon>Oceanospirillales</taxon>
        <taxon>Oceanospirillaceae</taxon>
        <taxon>Marinomonas</taxon>
    </lineage>
</organism>
<gene>
    <name evidence="1" type="ORF">C8D85_1574</name>
</gene>
<accession>A0A4V3DGE4</accession>
<evidence type="ECO:0000313" key="1">
    <source>
        <dbReference type="EMBL" id="TDR14041.1"/>
    </source>
</evidence>
<dbReference type="InterPro" id="IPR011990">
    <property type="entry name" value="TPR-like_helical_dom_sf"/>
</dbReference>
<comment type="caution">
    <text evidence="1">The sequence shown here is derived from an EMBL/GenBank/DDBJ whole genome shotgun (WGS) entry which is preliminary data.</text>
</comment>
<keyword evidence="2" id="KW-1185">Reference proteome</keyword>